<accession>A0A382GRF7</accession>
<evidence type="ECO:0000313" key="1">
    <source>
        <dbReference type="EMBL" id="SVB77395.1"/>
    </source>
</evidence>
<sequence length="23" mass="2894">FPRSEKYVGWPMLVLFEFLNQHR</sequence>
<protein>
    <submittedName>
        <fullName evidence="1">Uncharacterized protein</fullName>
    </submittedName>
</protein>
<reference evidence="1" key="1">
    <citation type="submission" date="2018-05" db="EMBL/GenBank/DDBJ databases">
        <authorList>
            <person name="Lanie J.A."/>
            <person name="Ng W.-L."/>
            <person name="Kazmierczak K.M."/>
            <person name="Andrzejewski T.M."/>
            <person name="Davidsen T.M."/>
            <person name="Wayne K.J."/>
            <person name="Tettelin H."/>
            <person name="Glass J.I."/>
            <person name="Rusch D."/>
            <person name="Podicherti R."/>
            <person name="Tsui H.-C.T."/>
            <person name="Winkler M.E."/>
        </authorList>
    </citation>
    <scope>NUCLEOTIDE SEQUENCE</scope>
</reference>
<organism evidence="1">
    <name type="scientific">marine metagenome</name>
    <dbReference type="NCBI Taxonomy" id="408172"/>
    <lineage>
        <taxon>unclassified sequences</taxon>
        <taxon>metagenomes</taxon>
        <taxon>ecological metagenomes</taxon>
    </lineage>
</organism>
<name>A0A382GRF7_9ZZZZ</name>
<gene>
    <name evidence="1" type="ORF">METZ01_LOCUS230249</name>
</gene>
<dbReference type="EMBL" id="UINC01056864">
    <property type="protein sequence ID" value="SVB77395.1"/>
    <property type="molecule type" value="Genomic_DNA"/>
</dbReference>
<proteinExistence type="predicted"/>
<dbReference type="AlphaFoldDB" id="A0A382GRF7"/>
<feature type="non-terminal residue" evidence="1">
    <location>
        <position position="1"/>
    </location>
</feature>